<evidence type="ECO:0000313" key="9">
    <source>
        <dbReference type="EMBL" id="EOT63479.1"/>
    </source>
</evidence>
<evidence type="ECO:0000256" key="1">
    <source>
        <dbReference type="ARBA" id="ARBA00004202"/>
    </source>
</evidence>
<sequence length="293" mass="33213">MLVGDQRQGIRNENRDFLHFTGEPLAWERRHMEQIKVADVSFAYKEAPNRLILKDVNLEIESGEFVCLLGQSGCGKSTFLRLLAGLETPTSGALTIDSVPIKGASLERGVVFQDYGLFPWMSAGENILLALKQKYPQKDKKELKTIILDMFEKVGLDQTVYKKLPKELSGGMKQRCAIARSLSVDSPILLMDEPFGALDAVTRARLQDLILDLWSKEEMKKTVLFVTHDVDEALLLANRIVVLGQSPSNIIYECRIPDEKRATRDTQFENLEVLKLRNTLIKNINRDVEKHIE</sequence>
<dbReference type="Proteomes" id="UP000013783">
    <property type="component" value="Unassembled WGS sequence"/>
</dbReference>
<evidence type="ECO:0000313" key="8">
    <source>
        <dbReference type="EMBL" id="EOH76820.1"/>
    </source>
</evidence>
<keyword evidence="2" id="KW-0813">Transport</keyword>
<keyword evidence="5" id="KW-0067">ATP-binding</keyword>
<dbReference type="InterPro" id="IPR003593">
    <property type="entry name" value="AAA+_ATPase"/>
</dbReference>
<organism evidence="8 10">
    <name type="scientific">Enterococcus malodoratus ATCC 43197</name>
    <dbReference type="NCBI Taxonomy" id="1158601"/>
    <lineage>
        <taxon>Bacteria</taxon>
        <taxon>Bacillati</taxon>
        <taxon>Bacillota</taxon>
        <taxon>Bacilli</taxon>
        <taxon>Lactobacillales</taxon>
        <taxon>Enterococcaceae</taxon>
        <taxon>Enterococcus</taxon>
    </lineage>
</organism>
<dbReference type="PANTHER" id="PTHR42788:SF7">
    <property type="entry name" value="NITRATE ABC TRANSPORTER ATP-BINDING PROTEIN"/>
    <property type="match status" value="1"/>
</dbReference>
<dbReference type="SUPFAM" id="SSF52540">
    <property type="entry name" value="P-loop containing nucleoside triphosphate hydrolases"/>
    <property type="match status" value="1"/>
</dbReference>
<reference evidence="9 11" key="2">
    <citation type="submission" date="2013-03" db="EMBL/GenBank/DDBJ databases">
        <title>The Genome Sequence of Enterococcus malodoratus ATCC_43197 (PacBio/Illumina hybrid assembly).</title>
        <authorList>
            <consortium name="The Broad Institute Genomics Platform"/>
            <consortium name="The Broad Institute Genome Sequencing Center for Infectious Disease"/>
            <person name="Earl A."/>
            <person name="Russ C."/>
            <person name="Gilmore M."/>
            <person name="Surin D."/>
            <person name="Walker B."/>
            <person name="Young S."/>
            <person name="Zeng Q."/>
            <person name="Gargeya S."/>
            <person name="Fitzgerald M."/>
            <person name="Haas B."/>
            <person name="Abouelleil A."/>
            <person name="Allen A.W."/>
            <person name="Alvarado L."/>
            <person name="Arachchi H.M."/>
            <person name="Berlin A.M."/>
            <person name="Chapman S.B."/>
            <person name="Gainer-Dewar J."/>
            <person name="Goldberg J."/>
            <person name="Griggs A."/>
            <person name="Gujja S."/>
            <person name="Hansen M."/>
            <person name="Howarth C."/>
            <person name="Imamovic A."/>
            <person name="Ireland A."/>
            <person name="Larimer J."/>
            <person name="McCowan C."/>
            <person name="Murphy C."/>
            <person name="Pearson M."/>
            <person name="Poon T.W."/>
            <person name="Priest M."/>
            <person name="Roberts A."/>
            <person name="Saif S."/>
            <person name="Shea T."/>
            <person name="Sisk P."/>
            <person name="Sykes S."/>
            <person name="Wortman J."/>
            <person name="Nusbaum C."/>
            <person name="Birren B."/>
        </authorList>
    </citation>
    <scope>NUCLEOTIDE SEQUENCE [LARGE SCALE GENOMIC DNA]</scope>
    <source>
        <strain evidence="9 11">ATCC 43197</strain>
    </source>
</reference>
<dbReference type="EMBL" id="AJAK01000017">
    <property type="protein sequence ID" value="EOH76820.1"/>
    <property type="molecule type" value="Genomic_DNA"/>
</dbReference>
<evidence type="ECO:0000256" key="5">
    <source>
        <dbReference type="ARBA" id="ARBA00022840"/>
    </source>
</evidence>
<evidence type="ECO:0000313" key="10">
    <source>
        <dbReference type="Proteomes" id="UP000013783"/>
    </source>
</evidence>
<comment type="caution">
    <text evidence="8">The sequence shown here is derived from an EMBL/GenBank/DDBJ whole genome shotgun (WGS) entry which is preliminary data.</text>
</comment>
<reference evidence="8 10" key="1">
    <citation type="submission" date="2013-02" db="EMBL/GenBank/DDBJ databases">
        <title>The Genome Sequence of Enterococcus malodoratus ATCC_43197.</title>
        <authorList>
            <consortium name="The Broad Institute Genome Sequencing Platform"/>
            <consortium name="The Broad Institute Genome Sequencing Center for Infectious Disease"/>
            <person name="Earl A.M."/>
            <person name="Gilmore M.S."/>
            <person name="Lebreton F."/>
            <person name="Walker B."/>
            <person name="Young S.K."/>
            <person name="Zeng Q."/>
            <person name="Gargeya S."/>
            <person name="Fitzgerald M."/>
            <person name="Haas B."/>
            <person name="Abouelleil A."/>
            <person name="Alvarado L."/>
            <person name="Arachchi H.M."/>
            <person name="Berlin A.M."/>
            <person name="Chapman S.B."/>
            <person name="Dewar J."/>
            <person name="Goldberg J."/>
            <person name="Griggs A."/>
            <person name="Gujja S."/>
            <person name="Hansen M."/>
            <person name="Howarth C."/>
            <person name="Imamovic A."/>
            <person name="Larimer J."/>
            <person name="McCowan C."/>
            <person name="Murphy C."/>
            <person name="Neiman D."/>
            <person name="Pearson M."/>
            <person name="Priest M."/>
            <person name="Roberts A."/>
            <person name="Saif S."/>
            <person name="Shea T."/>
            <person name="Sisk P."/>
            <person name="Sykes S."/>
            <person name="Wortman J."/>
            <person name="Nusbaum C."/>
            <person name="Birren B."/>
        </authorList>
    </citation>
    <scope>NUCLEOTIDE SEQUENCE [LARGE SCALE GENOMIC DNA]</scope>
    <source>
        <strain evidence="8 10">ATCC 43197</strain>
    </source>
</reference>
<dbReference type="GO" id="GO:0005886">
    <property type="term" value="C:plasma membrane"/>
    <property type="evidence" value="ECO:0007669"/>
    <property type="project" value="UniProtKB-SubCell"/>
</dbReference>
<dbReference type="Proteomes" id="UP000014148">
    <property type="component" value="Unassembled WGS sequence"/>
</dbReference>
<dbReference type="PATRIC" id="fig|1158601.3.peg.2457"/>
<dbReference type="EMBL" id="ASWA01000005">
    <property type="protein sequence ID" value="EOT63479.1"/>
    <property type="molecule type" value="Genomic_DNA"/>
</dbReference>
<dbReference type="STRING" id="71451.RV07_GL003481"/>
<proteinExistence type="predicted"/>
<accession>R2QZG0</accession>
<dbReference type="CDD" id="cd03293">
    <property type="entry name" value="ABC_NrtD_SsuB_transporters"/>
    <property type="match status" value="1"/>
</dbReference>
<dbReference type="PANTHER" id="PTHR42788">
    <property type="entry name" value="TAURINE IMPORT ATP-BINDING PROTEIN-RELATED"/>
    <property type="match status" value="1"/>
</dbReference>
<evidence type="ECO:0000313" key="11">
    <source>
        <dbReference type="Proteomes" id="UP000014148"/>
    </source>
</evidence>
<dbReference type="InterPro" id="IPR050166">
    <property type="entry name" value="ABC_transporter_ATP-bind"/>
</dbReference>
<dbReference type="Gene3D" id="3.40.50.300">
    <property type="entry name" value="P-loop containing nucleotide triphosphate hydrolases"/>
    <property type="match status" value="1"/>
</dbReference>
<keyword evidence="4" id="KW-0547">Nucleotide-binding</keyword>
<dbReference type="GO" id="GO:0016887">
    <property type="term" value="F:ATP hydrolysis activity"/>
    <property type="evidence" value="ECO:0007669"/>
    <property type="project" value="InterPro"/>
</dbReference>
<evidence type="ECO:0000256" key="4">
    <source>
        <dbReference type="ARBA" id="ARBA00022741"/>
    </source>
</evidence>
<dbReference type="PROSITE" id="PS50893">
    <property type="entry name" value="ABC_TRANSPORTER_2"/>
    <property type="match status" value="1"/>
</dbReference>
<feature type="domain" description="ABC transporter" evidence="7">
    <location>
        <begin position="35"/>
        <end position="270"/>
    </location>
</feature>
<dbReference type="eggNOG" id="COG1116">
    <property type="taxonomic scope" value="Bacteria"/>
</dbReference>
<evidence type="ECO:0000259" key="7">
    <source>
        <dbReference type="PROSITE" id="PS50893"/>
    </source>
</evidence>
<protein>
    <recommendedName>
        <fullName evidence="7">ABC transporter domain-containing protein</fullName>
    </recommendedName>
</protein>
<evidence type="ECO:0000256" key="6">
    <source>
        <dbReference type="ARBA" id="ARBA00023136"/>
    </source>
</evidence>
<dbReference type="GO" id="GO:0005524">
    <property type="term" value="F:ATP binding"/>
    <property type="evidence" value="ECO:0007669"/>
    <property type="project" value="UniProtKB-KW"/>
</dbReference>
<dbReference type="InterPro" id="IPR003439">
    <property type="entry name" value="ABC_transporter-like_ATP-bd"/>
</dbReference>
<keyword evidence="11" id="KW-1185">Reference proteome</keyword>
<evidence type="ECO:0000256" key="2">
    <source>
        <dbReference type="ARBA" id="ARBA00022448"/>
    </source>
</evidence>
<comment type="subcellular location">
    <subcellularLocation>
        <location evidence="1">Cell membrane</location>
        <topology evidence="1">Peripheral membrane protein</topology>
    </subcellularLocation>
</comment>
<keyword evidence="3" id="KW-1003">Cell membrane</keyword>
<gene>
    <name evidence="9" type="ORF">I585_04309</name>
    <name evidence="8" type="ORF">UAI_02495</name>
</gene>
<name>R2QZG0_9ENTE</name>
<keyword evidence="6" id="KW-0472">Membrane</keyword>
<dbReference type="SMART" id="SM00382">
    <property type="entry name" value="AAA"/>
    <property type="match status" value="1"/>
</dbReference>
<dbReference type="AlphaFoldDB" id="R2QZG0"/>
<dbReference type="Pfam" id="PF00005">
    <property type="entry name" value="ABC_tran"/>
    <property type="match status" value="1"/>
</dbReference>
<dbReference type="InterPro" id="IPR027417">
    <property type="entry name" value="P-loop_NTPase"/>
</dbReference>
<evidence type="ECO:0000256" key="3">
    <source>
        <dbReference type="ARBA" id="ARBA00022475"/>
    </source>
</evidence>